<comment type="caution">
    <text evidence="3">The sequence shown here is derived from an EMBL/GenBank/DDBJ whole genome shotgun (WGS) entry which is preliminary data.</text>
</comment>
<feature type="compositionally biased region" description="Low complexity" evidence="1">
    <location>
        <begin position="51"/>
        <end position="60"/>
    </location>
</feature>
<dbReference type="AlphaFoldDB" id="A0A1F4ZSS2"/>
<evidence type="ECO:0000313" key="4">
    <source>
        <dbReference type="Proteomes" id="UP000176424"/>
    </source>
</evidence>
<feature type="region of interest" description="Disordered" evidence="1">
    <location>
        <begin position="38"/>
        <end position="60"/>
    </location>
</feature>
<dbReference type="Proteomes" id="UP000176424">
    <property type="component" value="Unassembled WGS sequence"/>
</dbReference>
<feature type="transmembrane region" description="Helical" evidence="2">
    <location>
        <begin position="6"/>
        <end position="25"/>
    </location>
</feature>
<name>A0A1F4ZSS2_9BACT</name>
<reference evidence="3 4" key="1">
    <citation type="journal article" date="2016" name="Nat. Commun.">
        <title>Thousands of microbial genomes shed light on interconnected biogeochemical processes in an aquifer system.</title>
        <authorList>
            <person name="Anantharaman K."/>
            <person name="Brown C.T."/>
            <person name="Hug L.A."/>
            <person name="Sharon I."/>
            <person name="Castelle C.J."/>
            <person name="Probst A.J."/>
            <person name="Thomas B.C."/>
            <person name="Singh A."/>
            <person name="Wilkins M.J."/>
            <person name="Karaoz U."/>
            <person name="Brodie E.L."/>
            <person name="Williams K.H."/>
            <person name="Hubbard S.S."/>
            <person name="Banfield J.F."/>
        </authorList>
    </citation>
    <scope>NUCLEOTIDE SEQUENCE [LARGE SCALE GENOMIC DNA]</scope>
</reference>
<sequence>MPKSSFLPLLLVAVVTFSVFIIIFLRSPQVSTITNLPYPDNPSPTTPNVTPMPTSTSLTPPSLPSKVKWAPVSESQVITNQDVLNWLMDLRKCPPKGACPEDLNLFKTGSSDLPGKEWVYYHQVTQPDQATYHRDILGFSTLEWAKQNAWSGQKYYVKPGYSFSPAQGAQSATYQPECIYGVRNDQIKVACLTRIVSKSSTSGSGMQLKYIYPYTEEFRYFISDTASIPQLLLQVNFQNPKSRL</sequence>
<organism evidence="3 4">
    <name type="scientific">Candidatus Amesbacteria bacterium RIFOXYB1_FULL_44_23</name>
    <dbReference type="NCBI Taxonomy" id="1797263"/>
    <lineage>
        <taxon>Bacteria</taxon>
        <taxon>Candidatus Amesiibacteriota</taxon>
    </lineage>
</organism>
<evidence type="ECO:0000256" key="2">
    <source>
        <dbReference type="SAM" id="Phobius"/>
    </source>
</evidence>
<dbReference type="EMBL" id="MEXR01000032">
    <property type="protein sequence ID" value="OGD09435.1"/>
    <property type="molecule type" value="Genomic_DNA"/>
</dbReference>
<gene>
    <name evidence="3" type="ORF">A2397_01970</name>
</gene>
<keyword evidence="2" id="KW-0472">Membrane</keyword>
<protein>
    <submittedName>
        <fullName evidence="3">Uncharacterized protein</fullName>
    </submittedName>
</protein>
<keyword evidence="2" id="KW-1133">Transmembrane helix</keyword>
<evidence type="ECO:0000256" key="1">
    <source>
        <dbReference type="SAM" id="MobiDB-lite"/>
    </source>
</evidence>
<accession>A0A1F4ZSS2</accession>
<evidence type="ECO:0000313" key="3">
    <source>
        <dbReference type="EMBL" id="OGD09435.1"/>
    </source>
</evidence>
<keyword evidence="2" id="KW-0812">Transmembrane</keyword>
<proteinExistence type="predicted"/>